<feature type="domain" description="HTH luxR-type" evidence="5">
    <location>
        <begin position="401"/>
        <end position="466"/>
    </location>
</feature>
<feature type="transmembrane region" description="Helical" evidence="4">
    <location>
        <begin position="100"/>
        <end position="120"/>
    </location>
</feature>
<evidence type="ECO:0000313" key="6">
    <source>
        <dbReference type="EMBL" id="MVX61328.1"/>
    </source>
</evidence>
<proteinExistence type="predicted"/>
<dbReference type="Pfam" id="PF00196">
    <property type="entry name" value="GerE"/>
    <property type="match status" value="1"/>
</dbReference>
<evidence type="ECO:0000256" key="1">
    <source>
        <dbReference type="ARBA" id="ARBA00023015"/>
    </source>
</evidence>
<feature type="transmembrane region" description="Helical" evidence="4">
    <location>
        <begin position="238"/>
        <end position="259"/>
    </location>
</feature>
<feature type="transmembrane region" description="Helical" evidence="4">
    <location>
        <begin position="76"/>
        <end position="94"/>
    </location>
</feature>
<keyword evidence="7" id="KW-1185">Reference proteome</keyword>
<reference evidence="6 7" key="1">
    <citation type="submission" date="2019-12" db="EMBL/GenBank/DDBJ databases">
        <title>Microbes associate with the intestines of laboratory mice.</title>
        <authorList>
            <person name="Navarre W."/>
            <person name="Wong E."/>
        </authorList>
    </citation>
    <scope>NUCLEOTIDE SEQUENCE [LARGE SCALE GENOMIC DNA]</scope>
    <source>
        <strain evidence="6 7">NM66_B29</strain>
    </source>
</reference>
<evidence type="ECO:0000256" key="3">
    <source>
        <dbReference type="ARBA" id="ARBA00023163"/>
    </source>
</evidence>
<dbReference type="SUPFAM" id="SSF103473">
    <property type="entry name" value="MFS general substrate transporter"/>
    <property type="match status" value="1"/>
</dbReference>
<feature type="transmembrane region" description="Helical" evidence="4">
    <location>
        <begin position="44"/>
        <end position="64"/>
    </location>
</feature>
<accession>A0A6N8JN80</accession>
<keyword evidence="2" id="KW-0238">DNA-binding</keyword>
<dbReference type="CDD" id="cd06170">
    <property type="entry name" value="LuxR_C_like"/>
    <property type="match status" value="1"/>
</dbReference>
<organism evidence="6 7">
    <name type="scientific">Adlercreutzia mucosicola</name>
    <dbReference type="NCBI Taxonomy" id="580026"/>
    <lineage>
        <taxon>Bacteria</taxon>
        <taxon>Bacillati</taxon>
        <taxon>Actinomycetota</taxon>
        <taxon>Coriobacteriia</taxon>
        <taxon>Eggerthellales</taxon>
        <taxon>Eggerthellaceae</taxon>
        <taxon>Adlercreutzia</taxon>
    </lineage>
</organism>
<feature type="transmembrane region" description="Helical" evidence="4">
    <location>
        <begin position="327"/>
        <end position="352"/>
    </location>
</feature>
<name>A0A6N8JN80_9ACTN</name>
<dbReference type="InterPro" id="IPR000792">
    <property type="entry name" value="Tscrpt_reg_LuxR_C"/>
</dbReference>
<dbReference type="PANTHER" id="PTHR44688:SF16">
    <property type="entry name" value="DNA-BINDING TRANSCRIPTIONAL ACTIVATOR DEVR_DOSR"/>
    <property type="match status" value="1"/>
</dbReference>
<keyword evidence="3" id="KW-0804">Transcription</keyword>
<feature type="transmembrane region" description="Helical" evidence="4">
    <location>
        <begin position="294"/>
        <end position="315"/>
    </location>
</feature>
<protein>
    <recommendedName>
        <fullName evidence="5">HTH luxR-type domain-containing protein</fullName>
    </recommendedName>
</protein>
<dbReference type="PANTHER" id="PTHR44688">
    <property type="entry name" value="DNA-BINDING TRANSCRIPTIONAL ACTIVATOR DEVR_DOSR"/>
    <property type="match status" value="1"/>
</dbReference>
<dbReference type="PROSITE" id="PS00622">
    <property type="entry name" value="HTH_LUXR_1"/>
    <property type="match status" value="1"/>
</dbReference>
<dbReference type="Gene3D" id="1.10.10.10">
    <property type="entry name" value="Winged helix-like DNA-binding domain superfamily/Winged helix DNA-binding domain"/>
    <property type="match status" value="1"/>
</dbReference>
<evidence type="ECO:0000256" key="2">
    <source>
        <dbReference type="ARBA" id="ARBA00023125"/>
    </source>
</evidence>
<dbReference type="RefSeq" id="WP_160346447.1">
    <property type="nucleotide sequence ID" value="NZ_WSRR01000018.1"/>
</dbReference>
<dbReference type="InterPro" id="IPR036259">
    <property type="entry name" value="MFS_trans_sf"/>
</dbReference>
<dbReference type="SUPFAM" id="SSF46894">
    <property type="entry name" value="C-terminal effector domain of the bipartite response regulators"/>
    <property type="match status" value="1"/>
</dbReference>
<keyword evidence="4" id="KW-1133">Transmembrane helix</keyword>
<keyword evidence="4" id="KW-0812">Transmembrane</keyword>
<feature type="transmembrane region" description="Helical" evidence="4">
    <location>
        <begin position="132"/>
        <end position="151"/>
    </location>
</feature>
<dbReference type="OrthoDB" id="9808843at2"/>
<gene>
    <name evidence="6" type="ORF">GKZ27_07660</name>
</gene>
<dbReference type="AlphaFoldDB" id="A0A6N8JN80"/>
<comment type="caution">
    <text evidence="6">The sequence shown here is derived from an EMBL/GenBank/DDBJ whole genome shotgun (WGS) entry which is preliminary data.</text>
</comment>
<dbReference type="InterPro" id="IPR016032">
    <property type="entry name" value="Sig_transdc_resp-reg_C-effctor"/>
</dbReference>
<keyword evidence="4" id="KW-0472">Membrane</keyword>
<dbReference type="InterPro" id="IPR036388">
    <property type="entry name" value="WH-like_DNA-bd_sf"/>
</dbReference>
<sequence>MARGIRADMRREYVGLGLLVAWVYCSWFSPALFPSLGSVTRNDISWLVSLAVCVAVIFGASKLLGRRRFSAVRGGYGFCAVLVGAGTLCLAGLLGGTSPVALLAGAVVSGLGSGMLYISWSEYMGALRPAEVRCAAALASTAALGSFLMVWVLPLGVSAGFVAALPVLSVPFFRRGATLLAQRPSVAAMPMEGEGDAVHERRRLVSRVFAVSVALSAIAAFGWATAATFPEGQSSGVIFFGAIGGMLLALLVAVSAYLVRTSPNIARLYRLLIPLLVVALALLEVRPYPLNDGASALLMALGMGFDFFLLMYFGSLLAPRFPNGMRAFCYCEAFTNLGLLLGNAAGIALIRASWVTSAFLSNCYLALMVGAVLVLVVMVEQQKTIDRLMPSEDRSAEAMARLSERFGLTAREREILGFLARGRSVPFISDALFIQKSTVETHRKHIYAKLDVHNRQELLDLVDSRGE</sequence>
<dbReference type="EMBL" id="WSRR01000018">
    <property type="protein sequence ID" value="MVX61328.1"/>
    <property type="molecule type" value="Genomic_DNA"/>
</dbReference>
<dbReference type="PROSITE" id="PS50043">
    <property type="entry name" value="HTH_LUXR_2"/>
    <property type="match status" value="1"/>
</dbReference>
<dbReference type="SMART" id="SM00421">
    <property type="entry name" value="HTH_LUXR"/>
    <property type="match status" value="1"/>
</dbReference>
<dbReference type="PRINTS" id="PR00038">
    <property type="entry name" value="HTHLUXR"/>
</dbReference>
<evidence type="ECO:0000313" key="7">
    <source>
        <dbReference type="Proteomes" id="UP000463388"/>
    </source>
</evidence>
<feature type="transmembrane region" description="Helical" evidence="4">
    <location>
        <begin position="208"/>
        <end position="226"/>
    </location>
</feature>
<dbReference type="GO" id="GO:0003677">
    <property type="term" value="F:DNA binding"/>
    <property type="evidence" value="ECO:0007669"/>
    <property type="project" value="UniProtKB-KW"/>
</dbReference>
<dbReference type="GO" id="GO:0006355">
    <property type="term" value="P:regulation of DNA-templated transcription"/>
    <property type="evidence" value="ECO:0007669"/>
    <property type="project" value="InterPro"/>
</dbReference>
<feature type="transmembrane region" description="Helical" evidence="4">
    <location>
        <begin position="157"/>
        <end position="173"/>
    </location>
</feature>
<keyword evidence="1" id="KW-0805">Transcription regulation</keyword>
<evidence type="ECO:0000259" key="5">
    <source>
        <dbReference type="PROSITE" id="PS50043"/>
    </source>
</evidence>
<feature type="transmembrane region" description="Helical" evidence="4">
    <location>
        <begin position="271"/>
        <end position="288"/>
    </location>
</feature>
<evidence type="ECO:0000256" key="4">
    <source>
        <dbReference type="SAM" id="Phobius"/>
    </source>
</evidence>
<dbReference type="Proteomes" id="UP000463388">
    <property type="component" value="Unassembled WGS sequence"/>
</dbReference>
<feature type="transmembrane region" description="Helical" evidence="4">
    <location>
        <begin position="358"/>
        <end position="379"/>
    </location>
</feature>
<feature type="transmembrane region" description="Helical" evidence="4">
    <location>
        <begin position="12"/>
        <end position="32"/>
    </location>
</feature>